<dbReference type="RefSeq" id="WP_259800661.1">
    <property type="nucleotide sequence ID" value="NZ_CP102294.1"/>
</dbReference>
<keyword evidence="5" id="KW-1133">Transmembrane helix</keyword>
<keyword evidence="4" id="KW-0812">Transmembrane</keyword>
<proteinExistence type="predicted"/>
<name>A0ABY5UYU5_9BACT</name>
<dbReference type="PANTHER" id="PTHR21461">
    <property type="entry name" value="GLYCOSYLTRANSFERASE FAMILY 92 PROTEIN"/>
    <property type="match status" value="1"/>
</dbReference>
<dbReference type="SUPFAM" id="SSF53448">
    <property type="entry name" value="Nucleotide-diphospho-sugar transferases"/>
    <property type="match status" value="1"/>
</dbReference>
<reference evidence="7" key="1">
    <citation type="journal article" date="2022" name="Cell">
        <title>Design, construction, and in vivo augmentation of a complex gut microbiome.</title>
        <authorList>
            <person name="Cheng A.G."/>
            <person name="Ho P.Y."/>
            <person name="Aranda-Diaz A."/>
            <person name="Jain S."/>
            <person name="Yu F.B."/>
            <person name="Meng X."/>
            <person name="Wang M."/>
            <person name="Iakiviak M."/>
            <person name="Nagashima K."/>
            <person name="Zhao A."/>
            <person name="Murugkar P."/>
            <person name="Patil A."/>
            <person name="Atabakhsh K."/>
            <person name="Weakley A."/>
            <person name="Yan J."/>
            <person name="Brumbaugh A.R."/>
            <person name="Higginbottom S."/>
            <person name="Dimas A."/>
            <person name="Shiver A.L."/>
            <person name="Deutschbauer A."/>
            <person name="Neff N."/>
            <person name="Sonnenburg J.L."/>
            <person name="Huang K.C."/>
            <person name="Fischbach M.A."/>
        </authorList>
    </citation>
    <scope>NUCLEOTIDE SEQUENCE</scope>
    <source>
        <strain evidence="7">AP11</strain>
    </source>
</reference>
<comment type="subcellular location">
    <subcellularLocation>
        <location evidence="1">Membrane</location>
        <topology evidence="1">Single-pass membrane protein</topology>
    </subcellularLocation>
</comment>
<accession>A0ABY5UYU5</accession>
<keyword evidence="2" id="KW-0328">Glycosyltransferase</keyword>
<evidence type="ECO:0000313" key="7">
    <source>
        <dbReference type="EMBL" id="UWN57120.1"/>
    </source>
</evidence>
<keyword evidence="6" id="KW-0472">Membrane</keyword>
<dbReference type="InterPro" id="IPR029044">
    <property type="entry name" value="Nucleotide-diphossugar_trans"/>
</dbReference>
<dbReference type="InterPro" id="IPR008166">
    <property type="entry name" value="Glyco_transf_92"/>
</dbReference>
<evidence type="ECO:0000256" key="3">
    <source>
        <dbReference type="ARBA" id="ARBA00022679"/>
    </source>
</evidence>
<protein>
    <submittedName>
        <fullName evidence="7">Glycosyltransferase family 92 protein</fullName>
    </submittedName>
</protein>
<dbReference type="Proteomes" id="UP001059295">
    <property type="component" value="Chromosome"/>
</dbReference>
<sequence length="262" mass="30677">MKYHMIICAILKDETPYLVEWVEHHLGIGVEHFVLYDNNSVIPAKQTLEAYVRKGVVEVIDCPITNTPQVKAYSHCLFNMHDRADWIAYIDIDEFIVLKKHRDIHAFLADYDEYAGVCLNWVIHTANGHIEKPEGPVMQNYTEPLPYDFPANRHVKSIIQPAGVGIVVSPHYALYSDDYYAVDEKHRHVPGAFSEFSNEIAQINHYQTKSFEEWLDKVKRGIADSNFNRRKVEDFWHFNPQMLHLKRQVEQQFQDKIRLLGR</sequence>
<keyword evidence="3" id="KW-0808">Transferase</keyword>
<evidence type="ECO:0000256" key="5">
    <source>
        <dbReference type="ARBA" id="ARBA00022989"/>
    </source>
</evidence>
<evidence type="ECO:0000256" key="2">
    <source>
        <dbReference type="ARBA" id="ARBA00022676"/>
    </source>
</evidence>
<gene>
    <name evidence="7" type="ORF">NQ491_10815</name>
</gene>
<dbReference type="PANTHER" id="PTHR21461:SF69">
    <property type="entry name" value="GLYCOSYLTRANSFERASE FAMILY 92 PROTEIN"/>
    <property type="match status" value="1"/>
</dbReference>
<evidence type="ECO:0000256" key="4">
    <source>
        <dbReference type="ARBA" id="ARBA00022692"/>
    </source>
</evidence>
<dbReference type="EMBL" id="CP102294">
    <property type="protein sequence ID" value="UWN57120.1"/>
    <property type="molecule type" value="Genomic_DNA"/>
</dbReference>
<keyword evidence="8" id="KW-1185">Reference proteome</keyword>
<evidence type="ECO:0000256" key="6">
    <source>
        <dbReference type="ARBA" id="ARBA00023136"/>
    </source>
</evidence>
<dbReference type="GeneID" id="82892231"/>
<evidence type="ECO:0000313" key="8">
    <source>
        <dbReference type="Proteomes" id="UP001059295"/>
    </source>
</evidence>
<organism evidence="7 8">
    <name type="scientific">Alistipes ihumii AP11</name>
    <dbReference type="NCBI Taxonomy" id="1211813"/>
    <lineage>
        <taxon>Bacteria</taxon>
        <taxon>Pseudomonadati</taxon>
        <taxon>Bacteroidota</taxon>
        <taxon>Bacteroidia</taxon>
        <taxon>Bacteroidales</taxon>
        <taxon>Rikenellaceae</taxon>
        <taxon>Alistipes</taxon>
    </lineage>
</organism>
<dbReference type="Pfam" id="PF01697">
    <property type="entry name" value="Glyco_transf_92"/>
    <property type="match status" value="1"/>
</dbReference>
<evidence type="ECO:0000256" key="1">
    <source>
        <dbReference type="ARBA" id="ARBA00004167"/>
    </source>
</evidence>